<keyword evidence="3" id="KW-0963">Cytoplasm</keyword>
<evidence type="ECO:0000256" key="1">
    <source>
        <dbReference type="ARBA" id="ARBA00004496"/>
    </source>
</evidence>
<accession>A0A5B8RAG5</accession>
<dbReference type="InterPro" id="IPR004701">
    <property type="entry name" value="PTS_EIIA_man-typ"/>
</dbReference>
<protein>
    <submittedName>
        <fullName evidence="9">PTS system mannose-specific EIIAB component</fullName>
        <ecNumber evidence="9">2.7.1.191</ecNumber>
    </submittedName>
</protein>
<proteinExistence type="predicted"/>
<dbReference type="GO" id="GO:0016301">
    <property type="term" value="F:kinase activity"/>
    <property type="evidence" value="ECO:0007669"/>
    <property type="project" value="UniProtKB-KW"/>
</dbReference>
<evidence type="ECO:0000259" key="8">
    <source>
        <dbReference type="PROSITE" id="PS51096"/>
    </source>
</evidence>
<reference evidence="9" key="1">
    <citation type="submission" date="2019-06" db="EMBL/GenBank/DDBJ databases">
        <authorList>
            <person name="Murdoch R.W."/>
            <person name="Fathepure B."/>
        </authorList>
    </citation>
    <scope>NUCLEOTIDE SEQUENCE</scope>
</reference>
<dbReference type="CDD" id="cd00006">
    <property type="entry name" value="PTS_IIA_man"/>
    <property type="match status" value="1"/>
</dbReference>
<dbReference type="PANTHER" id="PTHR33799:SF1">
    <property type="entry name" value="PTS SYSTEM MANNOSE-SPECIFIC EIIAB COMPONENT-RELATED"/>
    <property type="match status" value="1"/>
</dbReference>
<dbReference type="Gene3D" id="3.40.50.510">
    <property type="entry name" value="Phosphotransferase system, mannose-type IIA component"/>
    <property type="match status" value="1"/>
</dbReference>
<comment type="subcellular location">
    <subcellularLocation>
        <location evidence="1">Cytoplasm</location>
    </subcellularLocation>
</comment>
<evidence type="ECO:0000256" key="3">
    <source>
        <dbReference type="ARBA" id="ARBA00022490"/>
    </source>
</evidence>
<dbReference type="InterPro" id="IPR051471">
    <property type="entry name" value="Bacterial_PTS_sugar_comp"/>
</dbReference>
<keyword evidence="5 9" id="KW-0808">Transferase</keyword>
<keyword evidence="4" id="KW-0762">Sugar transport</keyword>
<keyword evidence="2" id="KW-0813">Transport</keyword>
<organism evidence="9">
    <name type="scientific">uncultured organism</name>
    <dbReference type="NCBI Taxonomy" id="155900"/>
    <lineage>
        <taxon>unclassified sequences</taxon>
        <taxon>environmental samples</taxon>
    </lineage>
</organism>
<dbReference type="AlphaFoldDB" id="A0A5B8RAG5"/>
<name>A0A5B8RAG5_9ZZZZ</name>
<dbReference type="GO" id="GO:0009401">
    <property type="term" value="P:phosphoenolpyruvate-dependent sugar phosphotransferase system"/>
    <property type="evidence" value="ECO:0007669"/>
    <property type="project" value="UniProtKB-KW"/>
</dbReference>
<dbReference type="PROSITE" id="PS51096">
    <property type="entry name" value="PTS_EIIA_TYPE_4"/>
    <property type="match status" value="1"/>
</dbReference>
<sequence length="142" mass="15316">MSVGLLIITHNRVGQELLNTARTILGACPLETAHLNVPQDSSPEAMVHRGTELLTRLDSGDGVLILTDAFGATPSNVAVRLGERMGTAVVSGLNLPMLLRVLNYPDLPLAALRDKAYTGGRDGVLLVEPTPAEQDRHHERHR</sequence>
<evidence type="ECO:0000256" key="2">
    <source>
        <dbReference type="ARBA" id="ARBA00022448"/>
    </source>
</evidence>
<keyword evidence="7" id="KW-0418">Kinase</keyword>
<evidence type="ECO:0000256" key="5">
    <source>
        <dbReference type="ARBA" id="ARBA00022679"/>
    </source>
</evidence>
<dbReference type="InterPro" id="IPR033887">
    <property type="entry name" value="PTS_IIA_man"/>
</dbReference>
<dbReference type="SUPFAM" id="SSF53062">
    <property type="entry name" value="PTS system fructose IIA component-like"/>
    <property type="match status" value="1"/>
</dbReference>
<gene>
    <name evidence="9" type="primary">manX</name>
    <name evidence="9" type="ORF">KBTEX_01256</name>
</gene>
<dbReference type="EC" id="2.7.1.191" evidence="9"/>
<dbReference type="EMBL" id="MN079092">
    <property type="protein sequence ID" value="QEA04938.1"/>
    <property type="molecule type" value="Genomic_DNA"/>
</dbReference>
<feature type="domain" description="PTS EIIA type-4" evidence="8">
    <location>
        <begin position="2"/>
        <end position="124"/>
    </location>
</feature>
<evidence type="ECO:0000256" key="7">
    <source>
        <dbReference type="ARBA" id="ARBA00022777"/>
    </source>
</evidence>
<dbReference type="InterPro" id="IPR036662">
    <property type="entry name" value="PTS_EIIA_man-typ_sf"/>
</dbReference>
<dbReference type="PANTHER" id="PTHR33799">
    <property type="entry name" value="PTS PERMEASE-RELATED-RELATED"/>
    <property type="match status" value="1"/>
</dbReference>
<evidence type="ECO:0000313" key="9">
    <source>
        <dbReference type="EMBL" id="QEA04938.1"/>
    </source>
</evidence>
<dbReference type="Pfam" id="PF03610">
    <property type="entry name" value="EIIA-man"/>
    <property type="match status" value="1"/>
</dbReference>
<evidence type="ECO:0000256" key="4">
    <source>
        <dbReference type="ARBA" id="ARBA00022597"/>
    </source>
</evidence>
<dbReference type="GO" id="GO:0016020">
    <property type="term" value="C:membrane"/>
    <property type="evidence" value="ECO:0007669"/>
    <property type="project" value="InterPro"/>
</dbReference>
<keyword evidence="6" id="KW-0598">Phosphotransferase system</keyword>
<evidence type="ECO:0000256" key="6">
    <source>
        <dbReference type="ARBA" id="ARBA00022683"/>
    </source>
</evidence>